<name>A0A7K3TJV3_9BIFI</name>
<dbReference type="Pfam" id="PF00580">
    <property type="entry name" value="UvrD-helicase"/>
    <property type="match status" value="1"/>
</dbReference>
<keyword evidence="9" id="KW-0234">DNA repair</keyword>
<dbReference type="PROSITE" id="PS51198">
    <property type="entry name" value="UVRD_HELICASE_ATP_BIND"/>
    <property type="match status" value="1"/>
</dbReference>
<dbReference type="PANTHER" id="PTHR11070:SF55">
    <property type="entry name" value="DNA 3'-5' HELICASE"/>
    <property type="match status" value="1"/>
</dbReference>
<keyword evidence="7 14" id="KW-0067">ATP-binding</keyword>
<dbReference type="RefSeq" id="WP_152350219.1">
    <property type="nucleotide sequence ID" value="NZ_WBSN01000006.1"/>
</dbReference>
<keyword evidence="3" id="KW-0227">DNA damage</keyword>
<feature type="region of interest" description="Disordered" evidence="15">
    <location>
        <begin position="203"/>
        <end position="225"/>
    </location>
</feature>
<dbReference type="Pfam" id="PF13361">
    <property type="entry name" value="UvrD_C"/>
    <property type="match status" value="1"/>
</dbReference>
<evidence type="ECO:0000256" key="6">
    <source>
        <dbReference type="ARBA" id="ARBA00022839"/>
    </source>
</evidence>
<dbReference type="Gene3D" id="3.90.320.10">
    <property type="match status" value="1"/>
</dbReference>
<keyword evidence="6" id="KW-0269">Exonuclease</keyword>
<evidence type="ECO:0000256" key="3">
    <source>
        <dbReference type="ARBA" id="ARBA00022763"/>
    </source>
</evidence>
<feature type="binding site" evidence="14">
    <location>
        <begin position="39"/>
        <end position="46"/>
    </location>
    <ligand>
        <name>ATP</name>
        <dbReference type="ChEBI" id="CHEBI:30616"/>
    </ligand>
</feature>
<dbReference type="InterPro" id="IPR014017">
    <property type="entry name" value="DNA_helicase_UvrD-like_C"/>
</dbReference>
<evidence type="ECO:0000256" key="15">
    <source>
        <dbReference type="SAM" id="MobiDB-lite"/>
    </source>
</evidence>
<evidence type="ECO:0000256" key="12">
    <source>
        <dbReference type="ARBA" id="ARBA00034808"/>
    </source>
</evidence>
<evidence type="ECO:0000313" key="19">
    <source>
        <dbReference type="Proteomes" id="UP000469763"/>
    </source>
</evidence>
<dbReference type="GO" id="GO:0003677">
    <property type="term" value="F:DNA binding"/>
    <property type="evidence" value="ECO:0007669"/>
    <property type="project" value="UniProtKB-KW"/>
</dbReference>
<dbReference type="InterPro" id="IPR011604">
    <property type="entry name" value="PDDEXK-like_dom_sf"/>
</dbReference>
<evidence type="ECO:0000256" key="13">
    <source>
        <dbReference type="ARBA" id="ARBA00048988"/>
    </source>
</evidence>
<dbReference type="Pfam" id="PF12705">
    <property type="entry name" value="PDDEXK_1"/>
    <property type="match status" value="1"/>
</dbReference>
<dbReference type="InterPro" id="IPR038726">
    <property type="entry name" value="PDDEXK_AddAB-type"/>
</dbReference>
<evidence type="ECO:0000313" key="18">
    <source>
        <dbReference type="EMBL" id="NEG78533.1"/>
    </source>
</evidence>
<organism evidence="18 19">
    <name type="scientific">Bifidobacterium avesanii</name>
    <dbReference type="NCBI Taxonomy" id="1798157"/>
    <lineage>
        <taxon>Bacteria</taxon>
        <taxon>Bacillati</taxon>
        <taxon>Actinomycetota</taxon>
        <taxon>Actinomycetes</taxon>
        <taxon>Bifidobacteriales</taxon>
        <taxon>Bifidobacteriaceae</taxon>
        <taxon>Bifidobacterium</taxon>
    </lineage>
</organism>
<evidence type="ECO:0000256" key="10">
    <source>
        <dbReference type="ARBA" id="ARBA00023235"/>
    </source>
</evidence>
<protein>
    <recommendedName>
        <fullName evidence="12">DNA 3'-5' helicase</fullName>
        <ecNumber evidence="12">5.6.2.4</ecNumber>
    </recommendedName>
</protein>
<evidence type="ECO:0000256" key="1">
    <source>
        <dbReference type="ARBA" id="ARBA00022722"/>
    </source>
</evidence>
<dbReference type="Proteomes" id="UP000469763">
    <property type="component" value="Unassembled WGS sequence"/>
</dbReference>
<keyword evidence="2 14" id="KW-0547">Nucleotide-binding</keyword>
<comment type="catalytic activity">
    <reaction evidence="11">
        <text>Couples ATP hydrolysis with the unwinding of duplex DNA by translocating in the 3'-5' direction.</text>
        <dbReference type="EC" id="5.6.2.4"/>
    </reaction>
</comment>
<keyword evidence="4 14" id="KW-0378">Hydrolase</keyword>
<evidence type="ECO:0000259" key="16">
    <source>
        <dbReference type="PROSITE" id="PS51198"/>
    </source>
</evidence>
<keyword evidence="10" id="KW-0413">Isomerase</keyword>
<dbReference type="GO" id="GO:0000725">
    <property type="term" value="P:recombinational repair"/>
    <property type="evidence" value="ECO:0007669"/>
    <property type="project" value="TreeGrafter"/>
</dbReference>
<comment type="caution">
    <text evidence="18">The sequence shown here is derived from an EMBL/GenBank/DDBJ whole genome shotgun (WGS) entry which is preliminary data.</text>
</comment>
<dbReference type="InterPro" id="IPR000212">
    <property type="entry name" value="DNA_helicase_UvrD/REP"/>
</dbReference>
<keyword evidence="8" id="KW-0238">DNA-binding</keyword>
<feature type="region of interest" description="Disordered" evidence="15">
    <location>
        <begin position="758"/>
        <end position="791"/>
    </location>
</feature>
<keyword evidence="1" id="KW-0540">Nuclease</keyword>
<dbReference type="CDD" id="cd17932">
    <property type="entry name" value="DEXQc_UvrD"/>
    <property type="match status" value="1"/>
</dbReference>
<feature type="region of interest" description="Disordered" evidence="15">
    <location>
        <begin position="917"/>
        <end position="937"/>
    </location>
</feature>
<evidence type="ECO:0000256" key="11">
    <source>
        <dbReference type="ARBA" id="ARBA00034617"/>
    </source>
</evidence>
<feature type="domain" description="UvrD-like helicase C-terminal" evidence="17">
    <location>
        <begin position="388"/>
        <end position="746"/>
    </location>
</feature>
<dbReference type="InterPro" id="IPR014016">
    <property type="entry name" value="UvrD-like_ATP-bd"/>
</dbReference>
<keyword evidence="19" id="KW-1185">Reference proteome</keyword>
<dbReference type="GO" id="GO:0005524">
    <property type="term" value="F:ATP binding"/>
    <property type="evidence" value="ECO:0007669"/>
    <property type="project" value="UniProtKB-UniRule"/>
</dbReference>
<evidence type="ECO:0000259" key="17">
    <source>
        <dbReference type="PROSITE" id="PS51217"/>
    </source>
</evidence>
<evidence type="ECO:0000256" key="4">
    <source>
        <dbReference type="ARBA" id="ARBA00022801"/>
    </source>
</evidence>
<evidence type="ECO:0000256" key="2">
    <source>
        <dbReference type="ARBA" id="ARBA00022741"/>
    </source>
</evidence>
<dbReference type="GO" id="GO:0004527">
    <property type="term" value="F:exonuclease activity"/>
    <property type="evidence" value="ECO:0007669"/>
    <property type="project" value="UniProtKB-KW"/>
</dbReference>
<evidence type="ECO:0000256" key="7">
    <source>
        <dbReference type="ARBA" id="ARBA00022840"/>
    </source>
</evidence>
<dbReference type="Gene3D" id="1.10.486.10">
    <property type="entry name" value="PCRA, domain 4"/>
    <property type="match status" value="1"/>
</dbReference>
<dbReference type="EMBL" id="WHZY01000007">
    <property type="protein sequence ID" value="NEG78533.1"/>
    <property type="molecule type" value="Genomic_DNA"/>
</dbReference>
<dbReference type="GO" id="GO:0033202">
    <property type="term" value="C:DNA helicase complex"/>
    <property type="evidence" value="ECO:0007669"/>
    <property type="project" value="TreeGrafter"/>
</dbReference>
<feature type="domain" description="UvrD-like helicase ATP-binding" evidence="16">
    <location>
        <begin position="18"/>
        <end position="387"/>
    </location>
</feature>
<comment type="catalytic activity">
    <reaction evidence="13">
        <text>ATP + H2O = ADP + phosphate + H(+)</text>
        <dbReference type="Rhea" id="RHEA:13065"/>
        <dbReference type="ChEBI" id="CHEBI:15377"/>
        <dbReference type="ChEBI" id="CHEBI:15378"/>
        <dbReference type="ChEBI" id="CHEBI:30616"/>
        <dbReference type="ChEBI" id="CHEBI:43474"/>
        <dbReference type="ChEBI" id="CHEBI:456216"/>
        <dbReference type="EC" id="5.6.2.4"/>
    </reaction>
</comment>
<dbReference type="InterPro" id="IPR027417">
    <property type="entry name" value="P-loop_NTPase"/>
</dbReference>
<dbReference type="PROSITE" id="PS51217">
    <property type="entry name" value="UVRD_HELICASE_CTER"/>
    <property type="match status" value="1"/>
</dbReference>
<evidence type="ECO:0000256" key="9">
    <source>
        <dbReference type="ARBA" id="ARBA00023204"/>
    </source>
</evidence>
<feature type="compositionally biased region" description="Basic and acidic residues" evidence="15">
    <location>
        <begin position="768"/>
        <end position="778"/>
    </location>
</feature>
<feature type="region of interest" description="Disordered" evidence="15">
    <location>
        <begin position="964"/>
        <end position="984"/>
    </location>
</feature>
<dbReference type="EC" id="5.6.2.4" evidence="12"/>
<keyword evidence="5 14" id="KW-0347">Helicase</keyword>
<dbReference type="Gene3D" id="3.40.50.300">
    <property type="entry name" value="P-loop containing nucleotide triphosphate hydrolases"/>
    <property type="match status" value="4"/>
</dbReference>
<proteinExistence type="predicted"/>
<feature type="compositionally biased region" description="Basic and acidic residues" evidence="15">
    <location>
        <begin position="203"/>
        <end position="215"/>
    </location>
</feature>
<sequence length="1325" mass="142021">MSAVPETPETAKAPERFVPSPEQAAVLDAPTDADVLVVAGAGSGKTFTMTRRIIRLIDRGVAPERILGLTFTRKAASELLSRVCAAVESSVLKPEVSTYDAFFQSIVRQYGLLVGFDRNTQPLSEAGAFQLACEVIDERFDLVRAARDEGLDMGSFATLAGAVLALSDAIGGAMIGDGCTTVEDAVARIRRWDGAFADRLDHAIGDEPVPDERPKAPARPRGKKDLERRMAAWRDDCFDALHRTCVYTTDQLRRTVRRREVLLSLVEAYHQAKRRRNMAEFGDFTIAAFQLVTRFPSIGEECRRRYTHVLLDEYQDTSTTQAMLLAALFHRGAGAGERSAVSAVGDPFQSIYAWRGASPGAFRMFQRDFGMDPSDRPRALSVTRRNARIVLDAANALTLPLRRAPRRPGSSLMREVDVPALSALPGKGDGTLGLLGYQTLGQEIDGVARFCKAASATWRAAAEREAAARGETADPSPRVAVLFRSKTRMPAFREGLEAAGLRVLTVGYSALLERPDVRDMLALLHAAGDHTDAAPLMRLLATPRYGLSAADLAALADLAERLNVEYRYRALAEAGLADPDAPASTWAGVVREHRDEVANAVFLPDLLLRDDLPERLAKTGTLSEAGVRAVLRASQALRRVRRTVGRPLADVVRAAVEALDLDVDTVLAQAIARPDGTVLPAQAHAPLETVIELVDTYTQEIVGDGMPSLAGFMAWVDSLRAVPEEAQGMPDEPADVVLMTVHQSKGLEWDAVAVVGMGRGDFPSSQGDRLKVEPDPGHPGRPGGDYEPPEYHESAHTWLENPAAVPVPMRVDAGILPRFPHDAAVTAAGAVADPVAALDALDDVETIDDEVFGSMRAVPGLDGGDDGDGGAGARDRDAWYLTQSEEYGRRLHADERRLAYVALTRARTDALLTFSASGSLNRDPNADGPAKPLDEDAKASNFWLETRDALAGRTDRVAAGASLAGTGADATDADSADDSDGRPELPVGFFAGDAAADYEARVVGDAWREPVAGASDETGLPWPGELSARLGHVLAAGAEAVRARMADGTTDGRISADGGTGDDSLLAHARMLCDDEDLMGDLLAAGAPAADLDAAVRAKGMRLAAGSRRSVTALQALGGDLTERESRDYWRGVVRPIPRVASPNAQAGTVFHAWAERLLDAKLDPDRPDAPAPEAEGTEIGAWQRRLLASPWASRMPVWAERQLVVSLPELDGGIVNGKLDAVFRGGLDSGPDGGADGVRYTIVDWKTGRRPRTAEETRRKLAQLDLYRLLLARVEGLPIGAIDAALYYVSEADPARRLIPAEPKGEGEILGQLRVAVPEGSDED</sequence>
<dbReference type="GO" id="GO:0005829">
    <property type="term" value="C:cytosol"/>
    <property type="evidence" value="ECO:0007669"/>
    <property type="project" value="TreeGrafter"/>
</dbReference>
<accession>A0A7K3TJV3</accession>
<evidence type="ECO:0000256" key="8">
    <source>
        <dbReference type="ARBA" id="ARBA00023125"/>
    </source>
</evidence>
<gene>
    <name evidence="18" type="ORF">GFD22_06040</name>
</gene>
<dbReference type="PANTHER" id="PTHR11070">
    <property type="entry name" value="UVRD / RECB / PCRA DNA HELICASE FAMILY MEMBER"/>
    <property type="match status" value="1"/>
</dbReference>
<dbReference type="GO" id="GO:0043138">
    <property type="term" value="F:3'-5' DNA helicase activity"/>
    <property type="evidence" value="ECO:0007669"/>
    <property type="project" value="UniProtKB-EC"/>
</dbReference>
<dbReference type="SUPFAM" id="SSF52540">
    <property type="entry name" value="P-loop containing nucleoside triphosphate hydrolases"/>
    <property type="match status" value="1"/>
</dbReference>
<reference evidence="18 19" key="1">
    <citation type="submission" date="2019-10" db="EMBL/GenBank/DDBJ databases">
        <title>Bifidobacterium from non-human primates.</title>
        <authorList>
            <person name="Modesto M."/>
        </authorList>
    </citation>
    <scope>NUCLEOTIDE SEQUENCE [LARGE SCALE GENOMIC DNA]</scope>
    <source>
        <strain evidence="18 19">TREC</strain>
    </source>
</reference>
<evidence type="ECO:0000256" key="5">
    <source>
        <dbReference type="ARBA" id="ARBA00022806"/>
    </source>
</evidence>
<evidence type="ECO:0000256" key="14">
    <source>
        <dbReference type="PROSITE-ProRule" id="PRU00560"/>
    </source>
</evidence>
<dbReference type="OrthoDB" id="4812256at2"/>